<protein>
    <recommendedName>
        <fullName evidence="3">AmmeMemoRadiSam system protein B</fullName>
    </recommendedName>
</protein>
<comment type="similarity">
    <text evidence="1">Belongs to the MEMO1 family.</text>
</comment>
<proteinExistence type="inferred from homology"/>
<dbReference type="CDD" id="cd07361">
    <property type="entry name" value="MEMO_like"/>
    <property type="match status" value="1"/>
</dbReference>
<dbReference type="Pfam" id="PF01875">
    <property type="entry name" value="Memo"/>
    <property type="match status" value="1"/>
</dbReference>
<evidence type="ECO:0008006" key="3">
    <source>
        <dbReference type="Google" id="ProtNLM"/>
    </source>
</evidence>
<dbReference type="InterPro" id="IPR002737">
    <property type="entry name" value="MEMO1_fam"/>
</dbReference>
<name>A0A8F2W069_CANAR</name>
<dbReference type="NCBIfam" id="TIGR04336">
    <property type="entry name" value="AmmeMemoSam_B"/>
    <property type="match status" value="1"/>
</dbReference>
<dbReference type="PANTHER" id="PTHR11060:SF0">
    <property type="entry name" value="PROTEIN MEMO1"/>
    <property type="match status" value="1"/>
</dbReference>
<sequence>MDHSDVARYKKLKNRDSEKWIKGSLVADHGGAIHGSGHDGGRLRSQLAKFFTAAASTTGPVPGARVLVGPHAGYTYSGPRLAETFAAWDTSKVRRVFVLGPSHHVYFRNKALTSHYASYETPLGPLPVDTEVCAKLCESTSGAFGYMSSAVDEEEHSFEMHAPFIVYRAQQEKVDVKIVPIMVSGLNKALREKIVQELSPYFADEQNAFVVSSDFCHWGRRFGYTEYVPGKDLGECSEYTESVARAPGANKIWQSIEFLDRKAMEIASVGSSAKWDEYIEETGNTICGQKPLAIVLRLLEEAQASKGFNWLGYSQSSQVTRPSESSVSYASGYVVA</sequence>
<organism evidence="2">
    <name type="scientific">Candidozyma auris</name>
    <name type="common">Yeast</name>
    <name type="synonym">Candida auris</name>
    <dbReference type="NCBI Taxonomy" id="498019"/>
    <lineage>
        <taxon>Eukaryota</taxon>
        <taxon>Fungi</taxon>
        <taxon>Dikarya</taxon>
        <taxon>Ascomycota</taxon>
        <taxon>Saccharomycotina</taxon>
        <taxon>Pichiomycetes</taxon>
        <taxon>Metschnikowiaceae</taxon>
        <taxon>Candidozyma</taxon>
    </lineage>
</organism>
<evidence type="ECO:0000313" key="2">
    <source>
        <dbReference type="EMBL" id="QWW22525.1"/>
    </source>
</evidence>
<accession>A0A8F2W069</accession>
<dbReference type="AlphaFoldDB" id="A0A8F2W069"/>
<dbReference type="EMBL" id="CP076749">
    <property type="protein sequence ID" value="QWW22525.1"/>
    <property type="molecule type" value="Genomic_DNA"/>
</dbReference>
<dbReference type="Proteomes" id="UP000825438">
    <property type="component" value="Chromosome I"/>
</dbReference>
<dbReference type="PANTHER" id="PTHR11060">
    <property type="entry name" value="PROTEIN MEMO1"/>
    <property type="match status" value="1"/>
</dbReference>
<dbReference type="Gene3D" id="3.40.830.10">
    <property type="entry name" value="LigB-like"/>
    <property type="match status" value="1"/>
</dbReference>
<gene>
    <name evidence="2" type="ORF">CA7LBN_001271</name>
</gene>
<dbReference type="HAMAP" id="MF_00055">
    <property type="entry name" value="MEMO1"/>
    <property type="match status" value="1"/>
</dbReference>
<evidence type="ECO:0000256" key="1">
    <source>
        <dbReference type="ARBA" id="ARBA00006315"/>
    </source>
</evidence>
<reference evidence="2" key="1">
    <citation type="submission" date="2021-06" db="EMBL/GenBank/DDBJ databases">
        <title>Candida auris outbreak in lebanese hospital.</title>
        <authorList>
            <person name="Finianos M."/>
        </authorList>
    </citation>
    <scope>NUCLEOTIDE SEQUENCE</scope>
    <source>
        <strain evidence="2">CA7LBN</strain>
    </source>
</reference>